<name>A0ACB8LFZ0_CITSI</name>
<dbReference type="EMBL" id="CM039173">
    <property type="protein sequence ID" value="KAH9772284.1"/>
    <property type="molecule type" value="Genomic_DNA"/>
</dbReference>
<dbReference type="Proteomes" id="UP000829398">
    <property type="component" value="Chromosome 4"/>
</dbReference>
<organism evidence="1 2">
    <name type="scientific">Citrus sinensis</name>
    <name type="common">Sweet orange</name>
    <name type="synonym">Citrus aurantium var. sinensis</name>
    <dbReference type="NCBI Taxonomy" id="2711"/>
    <lineage>
        <taxon>Eukaryota</taxon>
        <taxon>Viridiplantae</taxon>
        <taxon>Streptophyta</taxon>
        <taxon>Embryophyta</taxon>
        <taxon>Tracheophyta</taxon>
        <taxon>Spermatophyta</taxon>
        <taxon>Magnoliopsida</taxon>
        <taxon>eudicotyledons</taxon>
        <taxon>Gunneridae</taxon>
        <taxon>Pentapetalae</taxon>
        <taxon>rosids</taxon>
        <taxon>malvids</taxon>
        <taxon>Sapindales</taxon>
        <taxon>Rutaceae</taxon>
        <taxon>Aurantioideae</taxon>
        <taxon>Citrus</taxon>
    </lineage>
</organism>
<sequence>MMIPTRIDWDDTPEFHVFKADLSGFHKHDVKVEIEDGRVLCISGEKKIEKEERTDEGHCLEVVVGKFSRRFQLLENAMVDRITAHIANSTLTVTIRKKDIKKHHAPAPAPVYDGTSLYPTHTIKASMTILLKWVFKHFVDSDAAQLEMEENIEMRSSGRPGVRSWVVRGIGGTRDGIGYPKDVELVAYLSVMGPDPGGGL</sequence>
<proteinExistence type="predicted"/>
<reference evidence="2" key="1">
    <citation type="journal article" date="2023" name="Hortic. Res.">
        <title>A chromosome-level phased genome enabling allele-level studies in sweet orange: a case study on citrus Huanglongbing tolerance.</title>
        <authorList>
            <person name="Wu B."/>
            <person name="Yu Q."/>
            <person name="Deng Z."/>
            <person name="Duan Y."/>
            <person name="Luo F."/>
            <person name="Gmitter F. Jr."/>
        </authorList>
    </citation>
    <scope>NUCLEOTIDE SEQUENCE [LARGE SCALE GENOMIC DNA]</scope>
    <source>
        <strain evidence="2">cv. Valencia</strain>
    </source>
</reference>
<keyword evidence="2" id="KW-1185">Reference proteome</keyword>
<gene>
    <name evidence="1" type="ORF">KPL71_012977</name>
</gene>
<comment type="caution">
    <text evidence="1">The sequence shown here is derived from an EMBL/GenBank/DDBJ whole genome shotgun (WGS) entry which is preliminary data.</text>
</comment>
<evidence type="ECO:0000313" key="1">
    <source>
        <dbReference type="EMBL" id="KAH9772284.1"/>
    </source>
</evidence>
<accession>A0ACB8LFZ0</accession>
<evidence type="ECO:0000313" key="2">
    <source>
        <dbReference type="Proteomes" id="UP000829398"/>
    </source>
</evidence>
<protein>
    <submittedName>
        <fullName evidence="1">SHSP domain-containing protein</fullName>
    </submittedName>
</protein>